<keyword evidence="2" id="KW-1185">Reference proteome</keyword>
<dbReference type="Proteomes" id="UP000244930">
    <property type="component" value="Chromosome"/>
</dbReference>
<dbReference type="Gene3D" id="3.40.720.10">
    <property type="entry name" value="Alkaline Phosphatase, subunit A"/>
    <property type="match status" value="1"/>
</dbReference>
<evidence type="ECO:0000313" key="1">
    <source>
        <dbReference type="EMBL" id="AWI77501.1"/>
    </source>
</evidence>
<dbReference type="RefSeq" id="WP_108951199.1">
    <property type="nucleotide sequence ID" value="NZ_CP022187.1"/>
</dbReference>
<name>A0A2U8GV99_9RHOO</name>
<evidence type="ECO:0000313" key="2">
    <source>
        <dbReference type="Proteomes" id="UP000244930"/>
    </source>
</evidence>
<proteinExistence type="predicted"/>
<dbReference type="PANTHER" id="PTHR10151">
    <property type="entry name" value="ECTONUCLEOTIDE PYROPHOSPHATASE/PHOSPHODIESTERASE"/>
    <property type="match status" value="1"/>
</dbReference>
<dbReference type="Pfam" id="PF01663">
    <property type="entry name" value="Phosphodiest"/>
    <property type="match status" value="1"/>
</dbReference>
<dbReference type="InterPro" id="IPR002591">
    <property type="entry name" value="Phosphodiest/P_Trfase"/>
</dbReference>
<dbReference type="AlphaFoldDB" id="A0A2U8GV99"/>
<protein>
    <submittedName>
        <fullName evidence="1">Phosphodiesterase</fullName>
    </submittedName>
</protein>
<accession>A0A2U8GV99</accession>
<dbReference type="EMBL" id="CP022187">
    <property type="protein sequence ID" value="AWI77501.1"/>
    <property type="molecule type" value="Genomic_DNA"/>
</dbReference>
<gene>
    <name evidence="1" type="ORF">CEW83_04255</name>
</gene>
<sequence length="392" mass="42832">MLHPPFQLPHGAVLPDFDCGGLFGLARDLGAWLRRPEFPLEIGGFGTEGSGPVILLVIDGLGDAFLQRHGQHSTISKHRARRLTSVFPSTTASAVTTLLTGLAPAQHGLTGWFIHDRRFGGVIAPLPLYRRGGGRLRSPALTQRLFPYAGMIAGSALPVTMISPQDIAWSPFSRRHGRGADLRAYARPDAFIPAVLDAALQSGDRRRFIHAYYPRFDAICHHYGAQSPNAVSEFSRIDRYFEQLLNGLAGRGATVILTADHGFIDAADRRHLHLRTMPALAALLDSPLFGERRVAFCRARRGAGPDFEALARDRLRGRAVVVPSARLIESGFFGPGPLNPRLAERCGTHTLLMEPGWTLSDRMPGERPHRMVGVHGGLSADEMWVPLVLAQP</sequence>
<organism evidence="1 2">
    <name type="scientific">Parazoarcus communis</name>
    <dbReference type="NCBI Taxonomy" id="41977"/>
    <lineage>
        <taxon>Bacteria</taxon>
        <taxon>Pseudomonadati</taxon>
        <taxon>Pseudomonadota</taxon>
        <taxon>Betaproteobacteria</taxon>
        <taxon>Rhodocyclales</taxon>
        <taxon>Zoogloeaceae</taxon>
        <taxon>Parazoarcus</taxon>
    </lineage>
</organism>
<dbReference type="PANTHER" id="PTHR10151:SF120">
    <property type="entry name" value="BIS(5'-ADENOSYL)-TRIPHOSPHATASE"/>
    <property type="match status" value="1"/>
</dbReference>
<dbReference type="KEGG" id="acom:CEW83_04255"/>
<dbReference type="GO" id="GO:0016787">
    <property type="term" value="F:hydrolase activity"/>
    <property type="evidence" value="ECO:0007669"/>
    <property type="project" value="UniProtKB-ARBA"/>
</dbReference>
<reference evidence="1 2" key="1">
    <citation type="submission" date="2017-06" db="EMBL/GenBank/DDBJ databases">
        <title>Azoarcus.</title>
        <authorList>
            <person name="Woo J.-H."/>
            <person name="Kim H.-S."/>
        </authorList>
    </citation>
    <scope>NUCLEOTIDE SEQUENCE [LARGE SCALE GENOMIC DNA]</scope>
    <source>
        <strain evidence="1 2">TSPY31</strain>
    </source>
</reference>
<dbReference type="SUPFAM" id="SSF53649">
    <property type="entry name" value="Alkaline phosphatase-like"/>
    <property type="match status" value="1"/>
</dbReference>
<dbReference type="InterPro" id="IPR017850">
    <property type="entry name" value="Alkaline_phosphatase_core_sf"/>
</dbReference>